<keyword evidence="3" id="KW-1015">Disulfide bond</keyword>
<dbReference type="CDD" id="cd02966">
    <property type="entry name" value="TlpA_like_family"/>
    <property type="match status" value="1"/>
</dbReference>
<dbReference type="PROSITE" id="PS51352">
    <property type="entry name" value="THIOREDOXIN_2"/>
    <property type="match status" value="1"/>
</dbReference>
<evidence type="ECO:0000256" key="2">
    <source>
        <dbReference type="ARBA" id="ARBA00022748"/>
    </source>
</evidence>
<dbReference type="Pfam" id="PF00578">
    <property type="entry name" value="AhpC-TSA"/>
    <property type="match status" value="1"/>
</dbReference>
<dbReference type="PANTHER" id="PTHR42852:SF6">
    <property type="entry name" value="THIOL:DISULFIDE INTERCHANGE PROTEIN DSBE"/>
    <property type="match status" value="1"/>
</dbReference>
<dbReference type="InterPro" id="IPR050553">
    <property type="entry name" value="Thioredoxin_ResA/DsbE_sf"/>
</dbReference>
<evidence type="ECO:0000256" key="3">
    <source>
        <dbReference type="ARBA" id="ARBA00023157"/>
    </source>
</evidence>
<dbReference type="InterPro" id="IPR036249">
    <property type="entry name" value="Thioredoxin-like_sf"/>
</dbReference>
<evidence type="ECO:0000313" key="7">
    <source>
        <dbReference type="Proteomes" id="UP000249645"/>
    </source>
</evidence>
<organism evidence="6 7">
    <name type="scientific">Pseudopedobacter saltans</name>
    <dbReference type="NCBI Taxonomy" id="151895"/>
    <lineage>
        <taxon>Bacteria</taxon>
        <taxon>Pseudomonadati</taxon>
        <taxon>Bacteroidota</taxon>
        <taxon>Sphingobacteriia</taxon>
        <taxon>Sphingobacteriales</taxon>
        <taxon>Sphingobacteriaceae</taxon>
        <taxon>Pseudopedobacter</taxon>
    </lineage>
</organism>
<comment type="subcellular location">
    <subcellularLocation>
        <location evidence="1">Cell envelope</location>
    </subcellularLocation>
</comment>
<reference evidence="6 7" key="1">
    <citation type="submission" date="2017-11" db="EMBL/GenBank/DDBJ databases">
        <title>Infants hospitalized years apart are colonized by the same room-sourced microbial strains.</title>
        <authorList>
            <person name="Brooks B."/>
            <person name="Olm M.R."/>
            <person name="Firek B.A."/>
            <person name="Baker R."/>
            <person name="Thomas B.C."/>
            <person name="Morowitz M.J."/>
            <person name="Banfield J.F."/>
        </authorList>
    </citation>
    <scope>NUCLEOTIDE SEQUENCE [LARGE SCALE GENOMIC DNA]</scope>
    <source>
        <strain evidence="6">S2_009_000_R2_76</strain>
    </source>
</reference>
<protein>
    <recommendedName>
        <fullName evidence="5">Thioredoxin domain-containing protein</fullName>
    </recommendedName>
</protein>
<dbReference type="AlphaFoldDB" id="A0A2W5EG06"/>
<evidence type="ECO:0000259" key="5">
    <source>
        <dbReference type="PROSITE" id="PS51352"/>
    </source>
</evidence>
<dbReference type="InterPro" id="IPR000866">
    <property type="entry name" value="AhpC/TSA"/>
</dbReference>
<dbReference type="Gene3D" id="3.40.30.10">
    <property type="entry name" value="Glutaredoxin"/>
    <property type="match status" value="1"/>
</dbReference>
<dbReference type="GO" id="GO:0017004">
    <property type="term" value="P:cytochrome complex assembly"/>
    <property type="evidence" value="ECO:0007669"/>
    <property type="project" value="UniProtKB-KW"/>
</dbReference>
<evidence type="ECO:0000256" key="4">
    <source>
        <dbReference type="ARBA" id="ARBA00023284"/>
    </source>
</evidence>
<dbReference type="EMBL" id="QFOI01000606">
    <property type="protein sequence ID" value="PZP40507.1"/>
    <property type="molecule type" value="Genomic_DNA"/>
</dbReference>
<dbReference type="PANTHER" id="PTHR42852">
    <property type="entry name" value="THIOL:DISULFIDE INTERCHANGE PROTEIN DSBE"/>
    <property type="match status" value="1"/>
</dbReference>
<keyword evidence="4" id="KW-0676">Redox-active center</keyword>
<dbReference type="InterPro" id="IPR013766">
    <property type="entry name" value="Thioredoxin_domain"/>
</dbReference>
<accession>A0A2W5EG06</accession>
<name>A0A2W5EG06_9SPHI</name>
<dbReference type="Proteomes" id="UP000249645">
    <property type="component" value="Unassembled WGS sequence"/>
</dbReference>
<evidence type="ECO:0000256" key="1">
    <source>
        <dbReference type="ARBA" id="ARBA00004196"/>
    </source>
</evidence>
<sequence length="122" mass="13814">MKLKTLVSVSGTFLSIFSTDAQGIRPLQIGDTVPDLLLHNIVNYRDTTVKISEFKGKLLILHFWATWCTTCIATFPHNKEMAEHYGNRIQVLNVGFEPKEKIMKFLSGLESRMDTELPATNT</sequence>
<dbReference type="GO" id="GO:0030313">
    <property type="term" value="C:cell envelope"/>
    <property type="evidence" value="ECO:0007669"/>
    <property type="project" value="UniProtKB-SubCell"/>
</dbReference>
<evidence type="ECO:0000313" key="6">
    <source>
        <dbReference type="EMBL" id="PZP40507.1"/>
    </source>
</evidence>
<proteinExistence type="predicted"/>
<comment type="caution">
    <text evidence="6">The sequence shown here is derived from an EMBL/GenBank/DDBJ whole genome shotgun (WGS) entry which is preliminary data.</text>
</comment>
<feature type="domain" description="Thioredoxin" evidence="5">
    <location>
        <begin position="27"/>
        <end position="122"/>
    </location>
</feature>
<keyword evidence="2" id="KW-0201">Cytochrome c-type biogenesis</keyword>
<gene>
    <name evidence="6" type="ORF">DI598_19305</name>
</gene>
<dbReference type="SUPFAM" id="SSF52833">
    <property type="entry name" value="Thioredoxin-like"/>
    <property type="match status" value="1"/>
</dbReference>
<dbReference type="GO" id="GO:0016491">
    <property type="term" value="F:oxidoreductase activity"/>
    <property type="evidence" value="ECO:0007669"/>
    <property type="project" value="InterPro"/>
</dbReference>
<dbReference type="GO" id="GO:0016209">
    <property type="term" value="F:antioxidant activity"/>
    <property type="evidence" value="ECO:0007669"/>
    <property type="project" value="InterPro"/>
</dbReference>